<reference evidence="3 4" key="1">
    <citation type="journal article" date="2016" name="Nat. Commun.">
        <title>Thousands of microbial genomes shed light on interconnected biogeochemical processes in an aquifer system.</title>
        <authorList>
            <person name="Anantharaman K."/>
            <person name="Brown C.T."/>
            <person name="Hug L.A."/>
            <person name="Sharon I."/>
            <person name="Castelle C.J."/>
            <person name="Probst A.J."/>
            <person name="Thomas B.C."/>
            <person name="Singh A."/>
            <person name="Wilkins M.J."/>
            <person name="Karaoz U."/>
            <person name="Brodie E.L."/>
            <person name="Williams K.H."/>
            <person name="Hubbard S.S."/>
            <person name="Banfield J.F."/>
        </authorList>
    </citation>
    <scope>NUCLEOTIDE SEQUENCE [LARGE SCALE GENOMIC DNA]</scope>
</reference>
<sequence>MKLSVLITTLSVIFIFIPNALANTVTNDVSIKSNGGSAKVNVDINNNINTSSSTNIQESSSKTNVEINQTGDGTSKVKINDREWSLSEPGNISVSEENVSPTSTLSPTISQSTNSAVNSDDNKSKNAVEILINQLEDLIEKLKSLFRI</sequence>
<feature type="compositionally biased region" description="Polar residues" evidence="1">
    <location>
        <begin position="88"/>
        <end position="119"/>
    </location>
</feature>
<evidence type="ECO:0000313" key="3">
    <source>
        <dbReference type="EMBL" id="OGE37697.1"/>
    </source>
</evidence>
<dbReference type="AlphaFoldDB" id="A0A1F5K9U5"/>
<dbReference type="Proteomes" id="UP000176527">
    <property type="component" value="Unassembled WGS sequence"/>
</dbReference>
<evidence type="ECO:0000313" key="4">
    <source>
        <dbReference type="Proteomes" id="UP000176527"/>
    </source>
</evidence>
<protein>
    <submittedName>
        <fullName evidence="3">Uncharacterized protein</fullName>
    </submittedName>
</protein>
<keyword evidence="2" id="KW-0732">Signal</keyword>
<comment type="caution">
    <text evidence="3">The sequence shown here is derived from an EMBL/GenBank/DDBJ whole genome shotgun (WGS) entry which is preliminary data.</text>
</comment>
<feature type="chain" id="PRO_5009519099" evidence="2">
    <location>
        <begin position="23"/>
        <end position="148"/>
    </location>
</feature>
<dbReference type="EMBL" id="MFDE01000038">
    <property type="protein sequence ID" value="OGE37697.1"/>
    <property type="molecule type" value="Genomic_DNA"/>
</dbReference>
<name>A0A1F5K9U5_9BACT</name>
<feature type="signal peptide" evidence="2">
    <location>
        <begin position="1"/>
        <end position="22"/>
    </location>
</feature>
<feature type="compositionally biased region" description="Polar residues" evidence="1">
    <location>
        <begin position="64"/>
        <end position="73"/>
    </location>
</feature>
<feature type="region of interest" description="Disordered" evidence="1">
    <location>
        <begin position="51"/>
        <end position="121"/>
    </location>
</feature>
<evidence type="ECO:0000256" key="2">
    <source>
        <dbReference type="SAM" id="SignalP"/>
    </source>
</evidence>
<evidence type="ECO:0000256" key="1">
    <source>
        <dbReference type="SAM" id="MobiDB-lite"/>
    </source>
</evidence>
<feature type="compositionally biased region" description="Low complexity" evidence="1">
    <location>
        <begin position="51"/>
        <end position="63"/>
    </location>
</feature>
<gene>
    <name evidence="3" type="ORF">A3F00_04575</name>
</gene>
<accession>A0A1F5K9U5</accession>
<organism evidence="3 4">
    <name type="scientific">Candidatus Daviesbacteria bacterium RIFCSPHIGHO2_12_FULL_37_11</name>
    <dbReference type="NCBI Taxonomy" id="1797777"/>
    <lineage>
        <taxon>Bacteria</taxon>
        <taxon>Candidatus Daviesiibacteriota</taxon>
    </lineage>
</organism>
<proteinExistence type="predicted"/>